<comment type="subunit">
    <text evidence="8">Part of the 50S ribosomal subunit; part of the 5S rRNA/L5/L18/L25 subcomplex. Contacts the 5S rRNA and the P site tRNA. Forms a bridge to the 30S subunit in the 70S ribosome.</text>
</comment>
<sequence>MSILENLYKNNLGLLCEKLAYNKKEQAPRLVKVCVNMGMGNVASDSKIANYYFTILRLISGQKPVYTYARKSISGFKIREGEIVGCKVTLRKKRMYEFLEKLIYITLPEEKVFKGLSSKQFDNRGNISLSIKEHTSFLEGRYTLEGKVIGMDINIVTSATNNKDAKELLSILKFPFFD</sequence>
<evidence type="ECO:0000259" key="10">
    <source>
        <dbReference type="Pfam" id="PF00281"/>
    </source>
</evidence>
<evidence type="ECO:0000256" key="1">
    <source>
        <dbReference type="ARBA" id="ARBA00008553"/>
    </source>
</evidence>
<dbReference type="HAMAP" id="MF_01333_B">
    <property type="entry name" value="Ribosomal_uL5_B"/>
    <property type="match status" value="1"/>
</dbReference>
<feature type="domain" description="Large ribosomal subunit protein uL5 C-terminal" evidence="11">
    <location>
        <begin position="84"/>
        <end position="176"/>
    </location>
</feature>
<dbReference type="PANTHER" id="PTHR11994">
    <property type="entry name" value="60S RIBOSOMAL PROTEIN L11-RELATED"/>
    <property type="match status" value="1"/>
</dbReference>
<evidence type="ECO:0000313" key="12">
    <source>
        <dbReference type="EMBL" id="GHM59162.1"/>
    </source>
</evidence>
<proteinExistence type="inferred from homology"/>
<evidence type="ECO:0000256" key="9">
    <source>
        <dbReference type="RuleBase" id="RU003930"/>
    </source>
</evidence>
<evidence type="ECO:0000259" key="11">
    <source>
        <dbReference type="Pfam" id="PF00673"/>
    </source>
</evidence>
<dbReference type="FunFam" id="3.30.1440.10:FF:000001">
    <property type="entry name" value="50S ribosomal protein L5"/>
    <property type="match status" value="1"/>
</dbReference>
<evidence type="ECO:0000256" key="7">
    <source>
        <dbReference type="ARBA" id="ARBA00035245"/>
    </source>
</evidence>
<dbReference type="GO" id="GO:0005840">
    <property type="term" value="C:ribosome"/>
    <property type="evidence" value="ECO:0007669"/>
    <property type="project" value="UniProtKB-KW"/>
</dbReference>
<comment type="similarity">
    <text evidence="1 8 9">Belongs to the universal ribosomal protein uL5 family.</text>
</comment>
<evidence type="ECO:0000313" key="13">
    <source>
        <dbReference type="Proteomes" id="UP000637906"/>
    </source>
</evidence>
<dbReference type="InterPro" id="IPR022803">
    <property type="entry name" value="Ribosomal_uL5_dom_sf"/>
</dbReference>
<dbReference type="SUPFAM" id="SSF55282">
    <property type="entry name" value="RL5-like"/>
    <property type="match status" value="1"/>
</dbReference>
<evidence type="ECO:0000256" key="3">
    <source>
        <dbReference type="ARBA" id="ARBA00022730"/>
    </source>
</evidence>
<keyword evidence="6 8" id="KW-0687">Ribonucleoprotein</keyword>
<keyword evidence="5 8" id="KW-0689">Ribosomal protein</keyword>
<dbReference type="InterPro" id="IPR031310">
    <property type="entry name" value="Ribosomal_uL5_N"/>
</dbReference>
<dbReference type="Proteomes" id="UP000637906">
    <property type="component" value="Unassembled WGS sequence"/>
</dbReference>
<dbReference type="NCBIfam" id="NF000585">
    <property type="entry name" value="PRK00010.1"/>
    <property type="match status" value="1"/>
</dbReference>
<dbReference type="AlphaFoldDB" id="A0A8J3MMG0"/>
<comment type="caution">
    <text evidence="12">The sequence shown here is derived from an EMBL/GenBank/DDBJ whole genome shotgun (WGS) entry which is preliminary data.</text>
</comment>
<evidence type="ECO:0000256" key="4">
    <source>
        <dbReference type="ARBA" id="ARBA00022884"/>
    </source>
</evidence>
<dbReference type="PIRSF" id="PIRSF002161">
    <property type="entry name" value="Ribosomal_L5"/>
    <property type="match status" value="1"/>
</dbReference>
<dbReference type="InterPro" id="IPR020929">
    <property type="entry name" value="Ribosomal_uL5_CS"/>
</dbReference>
<dbReference type="GO" id="GO:0003735">
    <property type="term" value="F:structural constituent of ribosome"/>
    <property type="evidence" value="ECO:0007669"/>
    <property type="project" value="InterPro"/>
</dbReference>
<protein>
    <recommendedName>
        <fullName evidence="7 8">Large ribosomal subunit protein uL5</fullName>
    </recommendedName>
</protein>
<dbReference type="InterPro" id="IPR002132">
    <property type="entry name" value="Ribosomal_uL5"/>
</dbReference>
<dbReference type="PROSITE" id="PS00358">
    <property type="entry name" value="RIBOSOMAL_L5"/>
    <property type="match status" value="1"/>
</dbReference>
<dbReference type="GO" id="GO:0006412">
    <property type="term" value="P:translation"/>
    <property type="evidence" value="ECO:0007669"/>
    <property type="project" value="UniProtKB-UniRule"/>
</dbReference>
<keyword evidence="13" id="KW-1185">Reference proteome</keyword>
<keyword evidence="3 8" id="KW-0699">rRNA-binding</keyword>
<dbReference type="GO" id="GO:0000049">
    <property type="term" value="F:tRNA binding"/>
    <property type="evidence" value="ECO:0007669"/>
    <property type="project" value="UniProtKB-UniRule"/>
</dbReference>
<evidence type="ECO:0000256" key="6">
    <source>
        <dbReference type="ARBA" id="ARBA00023274"/>
    </source>
</evidence>
<accession>A0A8J3MMG0</accession>
<name>A0A8J3MMG0_9RICK</name>
<dbReference type="GO" id="GO:1990904">
    <property type="term" value="C:ribonucleoprotein complex"/>
    <property type="evidence" value="ECO:0007669"/>
    <property type="project" value="UniProtKB-KW"/>
</dbReference>
<dbReference type="GO" id="GO:0019843">
    <property type="term" value="F:rRNA binding"/>
    <property type="evidence" value="ECO:0007669"/>
    <property type="project" value="UniProtKB-UniRule"/>
</dbReference>
<dbReference type="Gene3D" id="3.30.1440.10">
    <property type="match status" value="1"/>
</dbReference>
<feature type="domain" description="Large ribosomal subunit protein uL5 N-terminal" evidence="10">
    <location>
        <begin position="26"/>
        <end position="79"/>
    </location>
</feature>
<evidence type="ECO:0000256" key="2">
    <source>
        <dbReference type="ARBA" id="ARBA00022555"/>
    </source>
</evidence>
<dbReference type="EMBL" id="BNGU01000004">
    <property type="protein sequence ID" value="GHM59162.1"/>
    <property type="molecule type" value="Genomic_DNA"/>
</dbReference>
<organism evidence="12 13">
    <name type="scientific">Candidatus Mesenet longicola</name>
    <dbReference type="NCBI Taxonomy" id="1892558"/>
    <lineage>
        <taxon>Bacteria</taxon>
        <taxon>Pseudomonadati</taxon>
        <taxon>Pseudomonadota</taxon>
        <taxon>Alphaproteobacteria</taxon>
        <taxon>Rickettsiales</taxon>
        <taxon>Anaplasmataceae</taxon>
        <taxon>Candidatus Mesenet</taxon>
    </lineage>
</organism>
<dbReference type="Pfam" id="PF00281">
    <property type="entry name" value="Ribosomal_L5"/>
    <property type="match status" value="1"/>
</dbReference>
<gene>
    <name evidence="8 12" type="primary">rplE</name>
    <name evidence="12" type="ORF">sL5_01550</name>
</gene>
<dbReference type="InterPro" id="IPR031309">
    <property type="entry name" value="Ribosomal_uL5_C"/>
</dbReference>
<keyword evidence="2 8" id="KW-0820">tRNA-binding</keyword>
<comment type="function">
    <text evidence="8">This is 1 of the proteins that bind and probably mediate the attachment of the 5S RNA into the large ribosomal subunit, where it forms part of the central protuberance. In the 70S ribosome it contacts protein S13 of the 30S subunit (bridge B1b), connecting the 2 subunits; this bridge is implicated in subunit movement. Contacts the P site tRNA; the 5S rRNA and some of its associated proteins might help stabilize positioning of ribosome-bound tRNAs.</text>
</comment>
<reference evidence="12 13" key="1">
    <citation type="journal article" date="2021" name="Microb. Ecol.">
        <title>Candidatus Mesenet longicola: Novel Endosymbionts of Brontispa longissima that Induce Cytoplasmic Incompatibility.</title>
        <authorList>
            <person name="Takano S."/>
            <person name="Gotoh Y."/>
            <person name="Hayashi T."/>
        </authorList>
    </citation>
    <scope>NUCLEOTIDE SEQUENCE [LARGE SCALE GENOMIC DNA]</scope>
    <source>
        <strain evidence="12">L5</strain>
    </source>
</reference>
<evidence type="ECO:0000256" key="5">
    <source>
        <dbReference type="ARBA" id="ARBA00022980"/>
    </source>
</evidence>
<evidence type="ECO:0000256" key="8">
    <source>
        <dbReference type="HAMAP-Rule" id="MF_01333"/>
    </source>
</evidence>
<dbReference type="Pfam" id="PF00673">
    <property type="entry name" value="Ribosomal_L5_C"/>
    <property type="match status" value="1"/>
</dbReference>
<keyword evidence="4 8" id="KW-0694">RNA-binding</keyword>
<dbReference type="InterPro" id="IPR020930">
    <property type="entry name" value="Ribosomal_uL5_bac-type"/>
</dbReference>